<evidence type="ECO:0000313" key="1">
    <source>
        <dbReference type="EMBL" id="KAI5630594.1"/>
    </source>
</evidence>
<sequence>MISSSEDFCEHVASRIDDLYESYDDVIQQNPRVELYGKTYSFRDVQKAMTKQMFISVGEISPGVNADCINGANAMAIKRGFENIPRASETCVVQWTRVEHATNVIFSDAEMKDGKFFPPRFFINVGDVAPNSSVRINTGFVLKIPRFAETRQFKDGQIVRGPLSQQPPFVIVPHITCPANDFVPCLFARDSEDTGLFTVHFTTVSGRVGTILVVLKAYRVKMPVNNVCGVGSKQSCKIFKPKDTELSRYVQNLGVKINFDSMSFLAGNARCKTSQSSAVPEASFEYQQPCSSKLTTRVTSRKREWNDSNLLTLSGLYSTQNSIPPKIVCAPEVIGNTRRPTFVDARLNLFSEIGQFTADMKIIDGAFSDQQDYAQICKKMHQSIVSIQSLSAGAKACKATVKKNRSMSSLKNSLRLFDYHRGCVREDGERLAHSTEKSDCAMFKCQPARANAYSVILYSAMKYLISIYFRTDFTPRQLEELRISITPSENADLTTTSDSTARTSTESMTQPMDETLVSSTI</sequence>
<dbReference type="Proteomes" id="UP000824380">
    <property type="component" value="Chromosome 3"/>
</dbReference>
<protein>
    <submittedName>
        <fullName evidence="1">OrNVorf46-like</fullName>
    </submittedName>
</protein>
<proteinExistence type="predicted"/>
<reference evidence="1" key="1">
    <citation type="submission" date="2022-07" db="EMBL/GenBank/DDBJ databases">
        <title>Venturia canescens Genome.</title>
        <authorList>
            <person name="Burke G.R."/>
            <person name="Simmonds T.J."/>
            <person name="Geib S.M."/>
        </authorList>
    </citation>
    <scope>NUCLEOTIDE SEQUENCE</scope>
    <source>
        <strain evidence="1">UGA</strain>
    </source>
</reference>
<evidence type="ECO:0000313" key="2">
    <source>
        <dbReference type="Proteomes" id="UP000824380"/>
    </source>
</evidence>
<comment type="caution">
    <text evidence="1">The sequence shown here is derived from an EMBL/GenBank/DDBJ whole genome shotgun (WGS) entry which is preliminary data.</text>
</comment>
<keyword evidence="2" id="KW-1185">Reference proteome</keyword>
<organism evidence="1 2">
    <name type="scientific">Venturia canescens</name>
    <dbReference type="NCBI Taxonomy" id="32260"/>
    <lineage>
        <taxon>Eukaryota</taxon>
        <taxon>Metazoa</taxon>
        <taxon>Ecdysozoa</taxon>
        <taxon>Arthropoda</taxon>
        <taxon>Hexapoda</taxon>
        <taxon>Insecta</taxon>
        <taxon>Pterygota</taxon>
        <taxon>Neoptera</taxon>
        <taxon>Endopterygota</taxon>
        <taxon>Hymenoptera</taxon>
        <taxon>Apocrita</taxon>
        <taxon>Ichneumonoidea</taxon>
        <taxon>Ichneumonidae</taxon>
        <taxon>Campopleginae</taxon>
        <taxon>Dusona group</taxon>
        <taxon>Venturia</taxon>
    </lineage>
</organism>
<name>A0ACB9ZLC0_9HYME</name>
<gene>
    <name evidence="1" type="ORF">KP791_000070</name>
</gene>
<dbReference type="EMBL" id="CM033499">
    <property type="protein sequence ID" value="KAI5630594.1"/>
    <property type="molecule type" value="Genomic_DNA"/>
</dbReference>
<accession>A0ACB9ZLC0</accession>